<dbReference type="AlphaFoldDB" id="A0A2C9VS38"/>
<dbReference type="InterPro" id="IPR003960">
    <property type="entry name" value="ATPase_AAA_CS"/>
</dbReference>
<dbReference type="GO" id="GO:0016887">
    <property type="term" value="F:ATP hydrolysis activity"/>
    <property type="evidence" value="ECO:0000318"/>
    <property type="project" value="GO_Central"/>
</dbReference>
<dbReference type="GO" id="GO:0005829">
    <property type="term" value="C:cytosol"/>
    <property type="evidence" value="ECO:0000318"/>
    <property type="project" value="GO_Central"/>
</dbReference>
<dbReference type="InterPro" id="IPR003593">
    <property type="entry name" value="AAA+_ATPase"/>
</dbReference>
<protein>
    <submittedName>
        <fullName evidence="8">Uncharacterized protein</fullName>
    </submittedName>
</protein>
<dbReference type="InterPro" id="IPR003338">
    <property type="entry name" value="CDC4_N-term_subdom"/>
</dbReference>
<name>A0A2C9VS38_MANES</name>
<dbReference type="GO" id="GO:0030970">
    <property type="term" value="P:retrograde protein transport, ER to cytosol"/>
    <property type="evidence" value="ECO:0000318"/>
    <property type="project" value="GO_Central"/>
</dbReference>
<evidence type="ECO:0000256" key="2">
    <source>
        <dbReference type="ARBA" id="ARBA00022840"/>
    </source>
</evidence>
<evidence type="ECO:0000259" key="5">
    <source>
        <dbReference type="SMART" id="SM00382"/>
    </source>
</evidence>
<dbReference type="Gene3D" id="1.10.8.60">
    <property type="match status" value="1"/>
</dbReference>
<dbReference type="FunFam" id="3.40.50.300:FF:000012">
    <property type="entry name" value="Transitional endoplasmic reticulum ATPase"/>
    <property type="match status" value="1"/>
</dbReference>
<dbReference type="InterPro" id="IPR050168">
    <property type="entry name" value="AAA_ATPase_domain"/>
</dbReference>
<feature type="domain" description="CDC48 N-terminal subdomain" evidence="7">
    <location>
        <begin position="35"/>
        <end position="118"/>
    </location>
</feature>
<dbReference type="InterPro" id="IPR027417">
    <property type="entry name" value="P-loop_NTPase"/>
</dbReference>
<dbReference type="InterPro" id="IPR004201">
    <property type="entry name" value="Cdc48_dom2"/>
</dbReference>
<feature type="region of interest" description="Disordered" evidence="4">
    <location>
        <begin position="1"/>
        <end position="34"/>
    </location>
</feature>
<dbReference type="SMART" id="SM00382">
    <property type="entry name" value="AAA"/>
    <property type="match status" value="2"/>
</dbReference>
<reference evidence="9" key="1">
    <citation type="journal article" date="2016" name="Nat. Biotechnol.">
        <title>Sequencing wild and cultivated cassava and related species reveals extensive interspecific hybridization and genetic diversity.</title>
        <authorList>
            <person name="Bredeson J.V."/>
            <person name="Lyons J.B."/>
            <person name="Prochnik S.E."/>
            <person name="Wu G.A."/>
            <person name="Ha C.M."/>
            <person name="Edsinger-Gonzales E."/>
            <person name="Grimwood J."/>
            <person name="Schmutz J."/>
            <person name="Rabbi I.Y."/>
            <person name="Egesi C."/>
            <person name="Nauluvula P."/>
            <person name="Lebot V."/>
            <person name="Ndunguru J."/>
            <person name="Mkamilo G."/>
            <person name="Bart R.S."/>
            <person name="Setter T.L."/>
            <person name="Gleadow R.M."/>
            <person name="Kulakow P."/>
            <person name="Ferguson M.E."/>
            <person name="Rounsley S."/>
            <person name="Rokhsar D.S."/>
        </authorList>
    </citation>
    <scope>NUCLEOTIDE SEQUENCE [LARGE SCALE GENOMIC DNA]</scope>
    <source>
        <strain evidence="9">cv. AM560-2</strain>
    </source>
</reference>
<evidence type="ECO:0000259" key="7">
    <source>
        <dbReference type="SMART" id="SM01073"/>
    </source>
</evidence>
<dbReference type="OrthoDB" id="27435at2759"/>
<evidence type="ECO:0000256" key="1">
    <source>
        <dbReference type="ARBA" id="ARBA00022741"/>
    </source>
</evidence>
<dbReference type="GO" id="GO:0043161">
    <property type="term" value="P:proteasome-mediated ubiquitin-dependent protein catabolic process"/>
    <property type="evidence" value="ECO:0000318"/>
    <property type="project" value="GO_Central"/>
</dbReference>
<comment type="caution">
    <text evidence="8">The sequence shown here is derived from an EMBL/GenBank/DDBJ whole genome shotgun (WGS) entry which is preliminary data.</text>
</comment>
<gene>
    <name evidence="8" type="ORF">MANES_06G107800v8</name>
</gene>
<dbReference type="Pfam" id="PF02933">
    <property type="entry name" value="CDC48_2"/>
    <property type="match status" value="1"/>
</dbReference>
<feature type="compositionally biased region" description="Low complexity" evidence="4">
    <location>
        <begin position="1"/>
        <end position="16"/>
    </location>
</feature>
<evidence type="ECO:0000313" key="8">
    <source>
        <dbReference type="EMBL" id="OAY47816.1"/>
    </source>
</evidence>
<dbReference type="Gene3D" id="3.10.330.10">
    <property type="match status" value="1"/>
</dbReference>
<dbReference type="SUPFAM" id="SSF50692">
    <property type="entry name" value="ADC-like"/>
    <property type="match status" value="1"/>
</dbReference>
<dbReference type="PANTHER" id="PTHR23077">
    <property type="entry name" value="AAA-FAMILY ATPASE"/>
    <property type="match status" value="1"/>
</dbReference>
<dbReference type="Pfam" id="PF17862">
    <property type="entry name" value="AAA_lid_3"/>
    <property type="match status" value="2"/>
</dbReference>
<dbReference type="Gene3D" id="3.40.50.300">
    <property type="entry name" value="P-loop containing nucleotide triphosphate hydrolases"/>
    <property type="match status" value="2"/>
</dbReference>
<dbReference type="GO" id="GO:0051228">
    <property type="term" value="P:mitotic spindle disassembly"/>
    <property type="evidence" value="ECO:0000318"/>
    <property type="project" value="GO_Central"/>
</dbReference>
<dbReference type="CDD" id="cd19528">
    <property type="entry name" value="RecA-like_CDC48_r2-like"/>
    <property type="match status" value="1"/>
</dbReference>
<proteinExistence type="predicted"/>
<feature type="compositionally biased region" description="Basic and acidic residues" evidence="4">
    <location>
        <begin position="18"/>
        <end position="31"/>
    </location>
</feature>
<dbReference type="EMBL" id="CM004392">
    <property type="protein sequence ID" value="OAY47816.1"/>
    <property type="molecule type" value="Genomic_DNA"/>
</dbReference>
<dbReference type="PROSITE" id="PS00674">
    <property type="entry name" value="AAA"/>
    <property type="match status" value="2"/>
</dbReference>
<dbReference type="InterPro" id="IPR029067">
    <property type="entry name" value="CDC48_domain_2-like_sf"/>
</dbReference>
<dbReference type="Pfam" id="PF02359">
    <property type="entry name" value="CDC48_N"/>
    <property type="match status" value="1"/>
</dbReference>
<dbReference type="GO" id="GO:0097352">
    <property type="term" value="P:autophagosome maturation"/>
    <property type="evidence" value="ECO:0000318"/>
    <property type="project" value="GO_Central"/>
</dbReference>
<dbReference type="GO" id="GO:0034098">
    <property type="term" value="C:VCP-NPL4-UFD1 AAA ATPase complex"/>
    <property type="evidence" value="ECO:0000318"/>
    <property type="project" value="GO_Central"/>
</dbReference>
<sequence length="813" mass="90198">MAYSSFSQPSSSSGPKSGKRDYSTAMSERKMSPNRLVVDEAINDDNSMVSMHPATMKKLQFFRGDTVLIKGKKRRDTVCIVLADEQCEESKIRINKVVRANLRLHIGDVVSVHQCPDVKYGKRVHILPIDDTIEGVAGNLFDAYLKAYFLESYRPVRKGDLFLVRGGMRSVEFKVIETDPGEYCVVAPDTEIFCEGEPIKREDEERLNEVGYDDVGGVRKQMAQIRELVELPLRHPQLFKSIGVKPPKGILLYGPPGSGKTLIARAVANETGAFFFLINGPEIMSKLAGESEGNLRKAFEEAEKNAPSIIFIDEIDSIAPKREKTHGEVERRIVSQLLTLMDGLKSRAHVIVMGATNRPNSIDPALRRFGRFDREIDIGVPDEVGRLEVLRIHTKNMKLAEDVNLERVAKDTHGYVGADLAALCTEAALQCIREKMDGIDLEDDTIDVEVLNSMAVTNEHFQTALGSSNPSALRETVVEVPNVSWDDIGGLENVKKELQETVQYPVEHPDKFEKFGMSPSKGVLFYGPPGCGKTLLAKAIANECQANFISVKGPELLTMWFGESEANVREIFDKARQSAPCVLFFDELDSIATQRGSSVGDAGGAADRVLNQLLTEMDGMTAKKTVFIIGATNRPDIIDPALLRPGRLDQLIYIPLPDEASRFQIFKACLRKSPVSRNVDLAALARYTHGFSGADITEICQRACKYAIRENIEKDIERDKRNQENPEAMEEDGVDVVSEIKAAHFEESMKYARRSVSDADIRKYQLFAQTLQQSRGFGTEFRFSDRTETAEAGGASDPFASATTAGDDDDLYS</sequence>
<dbReference type="SUPFAM" id="SSF52540">
    <property type="entry name" value="P-loop containing nucleoside triphosphate hydrolases"/>
    <property type="match status" value="2"/>
</dbReference>
<dbReference type="InterPro" id="IPR003959">
    <property type="entry name" value="ATPase_AAA_core"/>
</dbReference>
<dbReference type="InterPro" id="IPR041569">
    <property type="entry name" value="AAA_lid_3"/>
</dbReference>
<keyword evidence="9" id="KW-1185">Reference proteome</keyword>
<organism evidence="8 9">
    <name type="scientific">Manihot esculenta</name>
    <name type="common">Cassava</name>
    <name type="synonym">Jatropha manihot</name>
    <dbReference type="NCBI Taxonomy" id="3983"/>
    <lineage>
        <taxon>Eukaryota</taxon>
        <taxon>Viridiplantae</taxon>
        <taxon>Streptophyta</taxon>
        <taxon>Embryophyta</taxon>
        <taxon>Tracheophyta</taxon>
        <taxon>Spermatophyta</taxon>
        <taxon>Magnoliopsida</taxon>
        <taxon>eudicotyledons</taxon>
        <taxon>Gunneridae</taxon>
        <taxon>Pentapetalae</taxon>
        <taxon>rosids</taxon>
        <taxon>fabids</taxon>
        <taxon>Malpighiales</taxon>
        <taxon>Euphorbiaceae</taxon>
        <taxon>Crotonoideae</taxon>
        <taxon>Manihoteae</taxon>
        <taxon>Manihot</taxon>
    </lineage>
</organism>
<dbReference type="SUPFAM" id="SSF54585">
    <property type="entry name" value="Cdc48 domain 2-like"/>
    <property type="match status" value="1"/>
</dbReference>
<dbReference type="Gene3D" id="2.40.40.20">
    <property type="match status" value="1"/>
</dbReference>
<evidence type="ECO:0000313" key="9">
    <source>
        <dbReference type="Proteomes" id="UP000091857"/>
    </source>
</evidence>
<dbReference type="Proteomes" id="UP000091857">
    <property type="component" value="Chromosome 6"/>
</dbReference>
<dbReference type="FunFam" id="2.40.40.20:FF:000003">
    <property type="entry name" value="Transitional endoplasmic reticulum ATPase"/>
    <property type="match status" value="1"/>
</dbReference>
<dbReference type="GO" id="GO:0005634">
    <property type="term" value="C:nucleus"/>
    <property type="evidence" value="ECO:0000318"/>
    <property type="project" value="GO_Central"/>
</dbReference>
<dbReference type="SMART" id="SM01072">
    <property type="entry name" value="CDC48_2"/>
    <property type="match status" value="1"/>
</dbReference>
<dbReference type="PANTHER" id="PTHR23077:SF189">
    <property type="entry name" value="CELL DIVISION CONTROL PROTEIN 48 HOMOLOG A-LIKE"/>
    <property type="match status" value="1"/>
</dbReference>
<dbReference type="FunFam" id="1.10.8.60:FF:000004">
    <property type="entry name" value="Cell division control 48"/>
    <property type="match status" value="1"/>
</dbReference>
<feature type="region of interest" description="Disordered" evidence="4">
    <location>
        <begin position="785"/>
        <end position="813"/>
    </location>
</feature>
<dbReference type="Pfam" id="PF00004">
    <property type="entry name" value="AAA"/>
    <property type="match status" value="2"/>
</dbReference>
<dbReference type="Gramene" id="Manes.06G107800.1.v8.1">
    <property type="protein sequence ID" value="Manes.06G107800.1.v8.1.CDS"/>
    <property type="gene ID" value="Manes.06G107800.v8.1"/>
</dbReference>
<accession>A0A2C9VS38</accession>
<dbReference type="NCBIfam" id="TIGR01243">
    <property type="entry name" value="CDC48"/>
    <property type="match status" value="1"/>
</dbReference>
<evidence type="ECO:0000259" key="6">
    <source>
        <dbReference type="SMART" id="SM01072"/>
    </source>
</evidence>
<evidence type="ECO:0000256" key="4">
    <source>
        <dbReference type="SAM" id="MobiDB-lite"/>
    </source>
</evidence>
<dbReference type="Gene3D" id="6.10.20.150">
    <property type="match status" value="1"/>
</dbReference>
<dbReference type="GO" id="GO:0005524">
    <property type="term" value="F:ATP binding"/>
    <property type="evidence" value="ECO:0007669"/>
    <property type="project" value="UniProtKB-KW"/>
</dbReference>
<dbReference type="FunFam" id="3.10.330.10:FF:000001">
    <property type="entry name" value="Cell division control 48"/>
    <property type="match status" value="1"/>
</dbReference>
<keyword evidence="1" id="KW-0547">Nucleotide-binding</keyword>
<dbReference type="SMART" id="SM01073">
    <property type="entry name" value="CDC48_N"/>
    <property type="match status" value="1"/>
</dbReference>
<evidence type="ECO:0000256" key="3">
    <source>
        <dbReference type="ARBA" id="ARBA00023306"/>
    </source>
</evidence>
<dbReference type="STRING" id="3983.A0A2C9VS38"/>
<dbReference type="InterPro" id="IPR009010">
    <property type="entry name" value="Asp_de-COase-like_dom_sf"/>
</dbReference>
<feature type="domain" description="CDC48" evidence="6">
    <location>
        <begin position="135"/>
        <end position="201"/>
    </location>
</feature>
<keyword evidence="3" id="KW-0131">Cell cycle</keyword>
<keyword evidence="2" id="KW-0067">ATP-binding</keyword>
<dbReference type="CDD" id="cd19519">
    <property type="entry name" value="RecA-like_CDC48_r1-like"/>
    <property type="match status" value="1"/>
</dbReference>
<dbReference type="FunFam" id="3.40.50.300:FF:000048">
    <property type="entry name" value="Transitional endoplasmic reticulum ATPase"/>
    <property type="match status" value="1"/>
</dbReference>
<feature type="domain" description="AAA+ ATPase" evidence="5">
    <location>
        <begin position="519"/>
        <end position="658"/>
    </location>
</feature>
<dbReference type="GO" id="GO:0031593">
    <property type="term" value="F:polyubiquitin modification-dependent protein binding"/>
    <property type="evidence" value="ECO:0000318"/>
    <property type="project" value="GO_Central"/>
</dbReference>
<dbReference type="InterPro" id="IPR005938">
    <property type="entry name" value="AAA_ATPase_CDC48"/>
</dbReference>
<feature type="domain" description="AAA+ ATPase" evidence="5">
    <location>
        <begin position="246"/>
        <end position="382"/>
    </location>
</feature>